<feature type="transmembrane region" description="Helical" evidence="1">
    <location>
        <begin position="78"/>
        <end position="102"/>
    </location>
</feature>
<dbReference type="AlphaFoldDB" id="A0A370XA14"/>
<proteinExistence type="predicted"/>
<organism evidence="2 3">
    <name type="scientific">Dyella monticola</name>
    <dbReference type="NCBI Taxonomy" id="1927958"/>
    <lineage>
        <taxon>Bacteria</taxon>
        <taxon>Pseudomonadati</taxon>
        <taxon>Pseudomonadota</taxon>
        <taxon>Gammaproteobacteria</taxon>
        <taxon>Lysobacterales</taxon>
        <taxon>Rhodanobacteraceae</taxon>
        <taxon>Dyella</taxon>
    </lineage>
</organism>
<evidence type="ECO:0000256" key="1">
    <source>
        <dbReference type="SAM" id="Phobius"/>
    </source>
</evidence>
<name>A0A370XA14_9GAMM</name>
<accession>A0A370XA14</accession>
<comment type="caution">
    <text evidence="2">The sequence shown here is derived from an EMBL/GenBank/DDBJ whole genome shotgun (WGS) entry which is preliminary data.</text>
</comment>
<keyword evidence="1" id="KW-0812">Transmembrane</keyword>
<keyword evidence="3" id="KW-1185">Reference proteome</keyword>
<keyword evidence="1" id="KW-1133">Transmembrane helix</keyword>
<gene>
    <name evidence="2" type="ORF">DWU98_03775</name>
</gene>
<feature type="transmembrane region" description="Helical" evidence="1">
    <location>
        <begin position="6"/>
        <end position="23"/>
    </location>
</feature>
<sequence>MTAFENWIGFGLCILGVVLLKFIKGKEPWRYGNLLVGIALVLLASFAFGLFVDMGTLFDLLAQSKKIDQTMHDRAKSIAGVWAFVFPGVVAAIGANLITGWVTSKGPANAERQG</sequence>
<feature type="transmembrane region" description="Helical" evidence="1">
    <location>
        <begin position="35"/>
        <end position="58"/>
    </location>
</feature>
<dbReference type="Proteomes" id="UP000254258">
    <property type="component" value="Unassembled WGS sequence"/>
</dbReference>
<evidence type="ECO:0000313" key="2">
    <source>
        <dbReference type="EMBL" id="RDS85065.1"/>
    </source>
</evidence>
<dbReference type="OrthoDB" id="7063292at2"/>
<dbReference type="EMBL" id="QRBE01000001">
    <property type="protein sequence ID" value="RDS85065.1"/>
    <property type="molecule type" value="Genomic_DNA"/>
</dbReference>
<reference evidence="2 3" key="1">
    <citation type="submission" date="2018-07" db="EMBL/GenBank/DDBJ databases">
        <title>Dyella monticola sp. nov. and Dyella psychrodurans sp. nov. isolated from monsoon evergreen broad-leaved forest soil of Dinghu Mountain, China.</title>
        <authorList>
            <person name="Gao Z."/>
            <person name="Qiu L."/>
        </authorList>
    </citation>
    <scope>NUCLEOTIDE SEQUENCE [LARGE SCALE GENOMIC DNA]</scope>
    <source>
        <strain evidence="2 3">4G-K06</strain>
    </source>
</reference>
<evidence type="ECO:0000313" key="3">
    <source>
        <dbReference type="Proteomes" id="UP000254258"/>
    </source>
</evidence>
<protein>
    <submittedName>
        <fullName evidence="2">Uncharacterized protein</fullName>
    </submittedName>
</protein>
<dbReference type="RefSeq" id="WP_115494085.1">
    <property type="nucleotide sequence ID" value="NZ_QRBE01000001.1"/>
</dbReference>
<keyword evidence="1" id="KW-0472">Membrane</keyword>